<proteinExistence type="predicted"/>
<feature type="transmembrane region" description="Helical" evidence="7">
    <location>
        <begin position="620"/>
        <end position="645"/>
    </location>
</feature>
<dbReference type="Pfam" id="PF00084">
    <property type="entry name" value="Sushi"/>
    <property type="match status" value="7"/>
</dbReference>
<keyword evidence="11" id="KW-1185">Reference proteome</keyword>
<sequence>MPSTDDDMVEISPNKSEYQHNETVTFACPDGYELIGDKTEICQFGVWDGQLEPSCHIENISCERFSLEDGLVILDPDYPKYPNGTIVYFECPEGYSLVGNSSTTCLVASWDLYKEPECFALPCGRPSLDDDRVEIEPNSTEYEHNDTVAFLCPVGYNLTGAANAMCQLGAWDTALNQTCQPSPCDKPSPDDTRVAPIPNNAEYQHNDTVELSCPVGYYLIGNPNAICQFGTWNTEFNQTCRPSPCDKPNPDDTTVEITPDNAVYQHNDTVTFSCPSGFKLEGTSSAICQLGVWDTELKHTCRPSPCEKPSLDDTRMEIMPDNTEFQHNETVMFSCPSGYDLKGDSSAICQFGIWEMGTEPTCTVKECANPYPEDYNVIMEPYKYRYENGSTVLYSCPEGLTRSGSSSATCMFGEWLPSEDPPSCEDTISEFCNSSSLKSKDEISYTPEYETYSKGEEVYLKCRNSEMCQTNSQRVCDKETRLCLCSPGLEPFEGVCIETIAVVTEVSLDAHFNETLADNSSKEFLDLQKQVCFAFEYTLTNRSSNVKNGYVSCYVESFSNGSIITDVVTKYKKEENVTPQQVEDIIATEAEQQEHYTIPYLILNFTLDSEIKSEVRDLPLALTVGLGVGVALCFVIILVTSIVIFGRHTEYDDSKTISSQDSNDDNDETDLLPPYSPRDDLSKHNSFDTSFVNHGYSSDEYMSGGLDSVSETAKMSAIANIIQNMGKMEPMPRIKPPPGNNHNQIMTDL</sequence>
<protein>
    <submittedName>
        <fullName evidence="10">CUB and sushi domain-containing protein 1</fullName>
    </submittedName>
</protein>
<dbReference type="InterPro" id="IPR036364">
    <property type="entry name" value="SEA_dom_sf"/>
</dbReference>
<evidence type="ECO:0000256" key="6">
    <source>
        <dbReference type="SAM" id="MobiDB-lite"/>
    </source>
</evidence>
<feature type="disulfide bond" evidence="5">
    <location>
        <begin position="123"/>
        <end position="166"/>
    </location>
</feature>
<feature type="disulfide bond" evidence="5">
    <location>
        <begin position="62"/>
        <end position="105"/>
    </location>
</feature>
<dbReference type="PROSITE" id="PS50024">
    <property type="entry name" value="SEA"/>
    <property type="match status" value="1"/>
</dbReference>
<dbReference type="InterPro" id="IPR051503">
    <property type="entry name" value="ComplSys_Reg/VirEntry_Med"/>
</dbReference>
<dbReference type="InterPro" id="IPR035976">
    <property type="entry name" value="Sushi/SCR/CCP_sf"/>
</dbReference>
<accession>A0A9Q1H4N9</accession>
<dbReference type="Gene3D" id="2.10.70.10">
    <property type="entry name" value="Complement Module, domain 1"/>
    <property type="match status" value="7"/>
</dbReference>
<dbReference type="Pfam" id="PF01390">
    <property type="entry name" value="SEA"/>
    <property type="match status" value="1"/>
</dbReference>
<dbReference type="PROSITE" id="PS50923">
    <property type="entry name" value="SUSHI"/>
    <property type="match status" value="7"/>
</dbReference>
<keyword evidence="3" id="KW-0732">Signal</keyword>
<feature type="domain" description="Sushi" evidence="9">
    <location>
        <begin position="243"/>
        <end position="303"/>
    </location>
</feature>
<keyword evidence="2 5" id="KW-0768">Sushi</keyword>
<feature type="disulfide bond" evidence="5">
    <location>
        <begin position="28"/>
        <end position="55"/>
    </location>
</feature>
<dbReference type="SMART" id="SM00032">
    <property type="entry name" value="CCP"/>
    <property type="match status" value="7"/>
</dbReference>
<evidence type="ECO:0000313" key="10">
    <source>
        <dbReference type="EMBL" id="KAJ8032191.1"/>
    </source>
</evidence>
<feature type="disulfide bond" evidence="5">
    <location>
        <begin position="152"/>
        <end position="179"/>
    </location>
</feature>
<dbReference type="InterPro" id="IPR000082">
    <property type="entry name" value="SEA_dom"/>
</dbReference>
<feature type="disulfide bond" evidence="5">
    <location>
        <begin position="335"/>
        <end position="362"/>
    </location>
</feature>
<dbReference type="SUPFAM" id="SSF57535">
    <property type="entry name" value="Complement control module/SCR domain"/>
    <property type="match status" value="7"/>
</dbReference>
<feature type="domain" description="Sushi" evidence="9">
    <location>
        <begin position="182"/>
        <end position="242"/>
    </location>
</feature>
<keyword evidence="7" id="KW-0472">Membrane</keyword>
<feature type="disulfide bond" evidence="5">
    <location>
        <begin position="306"/>
        <end position="349"/>
    </location>
</feature>
<feature type="domain" description="Sushi" evidence="9">
    <location>
        <begin position="365"/>
        <end position="426"/>
    </location>
</feature>
<feature type="disulfide bond" evidence="5">
    <location>
        <begin position="367"/>
        <end position="410"/>
    </location>
</feature>
<feature type="domain" description="Sushi" evidence="9">
    <location>
        <begin position="60"/>
        <end position="120"/>
    </location>
</feature>
<feature type="region of interest" description="Disordered" evidence="6">
    <location>
        <begin position="653"/>
        <end position="683"/>
    </location>
</feature>
<feature type="domain" description="Sushi" evidence="9">
    <location>
        <begin position="121"/>
        <end position="181"/>
    </location>
</feature>
<evidence type="ECO:0000256" key="5">
    <source>
        <dbReference type="PROSITE-ProRule" id="PRU00302"/>
    </source>
</evidence>
<evidence type="ECO:0000256" key="3">
    <source>
        <dbReference type="ARBA" id="ARBA00022729"/>
    </source>
</evidence>
<dbReference type="PANTHER" id="PTHR45785">
    <property type="entry name" value="COMPLEMENT FACTOR H-RELATED"/>
    <property type="match status" value="1"/>
</dbReference>
<reference evidence="10" key="1">
    <citation type="submission" date="2021-10" db="EMBL/GenBank/DDBJ databases">
        <title>Tropical sea cucumber genome reveals ecological adaptation and Cuvierian tubules defense mechanism.</title>
        <authorList>
            <person name="Chen T."/>
        </authorList>
    </citation>
    <scope>NUCLEOTIDE SEQUENCE</scope>
    <source>
        <strain evidence="10">Nanhai2018</strain>
        <tissue evidence="10">Muscle</tissue>
    </source>
</reference>
<name>A0A9Q1H4N9_HOLLE</name>
<evidence type="ECO:0000256" key="2">
    <source>
        <dbReference type="ARBA" id="ARBA00022659"/>
    </source>
</evidence>
<feature type="disulfide bond" evidence="5">
    <location>
        <begin position="91"/>
        <end position="118"/>
    </location>
</feature>
<feature type="disulfide bond" evidence="5">
    <location>
        <begin position="274"/>
        <end position="301"/>
    </location>
</feature>
<dbReference type="Proteomes" id="UP001152320">
    <property type="component" value="Chromosome 12"/>
</dbReference>
<feature type="disulfide bond" evidence="5">
    <location>
        <begin position="213"/>
        <end position="240"/>
    </location>
</feature>
<dbReference type="EMBL" id="JAIZAY010000012">
    <property type="protein sequence ID" value="KAJ8032191.1"/>
    <property type="molecule type" value="Genomic_DNA"/>
</dbReference>
<dbReference type="CDD" id="cd00033">
    <property type="entry name" value="CCP"/>
    <property type="match status" value="7"/>
</dbReference>
<evidence type="ECO:0000256" key="4">
    <source>
        <dbReference type="ARBA" id="ARBA00023157"/>
    </source>
</evidence>
<dbReference type="SUPFAM" id="SSF82671">
    <property type="entry name" value="SEA domain"/>
    <property type="match status" value="1"/>
</dbReference>
<evidence type="ECO:0000313" key="11">
    <source>
        <dbReference type="Proteomes" id="UP001152320"/>
    </source>
</evidence>
<dbReference type="Gene3D" id="3.30.70.960">
    <property type="entry name" value="SEA domain"/>
    <property type="match status" value="1"/>
</dbReference>
<keyword evidence="7" id="KW-0812">Transmembrane</keyword>
<gene>
    <name evidence="10" type="ORF">HOLleu_25646</name>
</gene>
<dbReference type="InterPro" id="IPR000436">
    <property type="entry name" value="Sushi_SCR_CCP_dom"/>
</dbReference>
<organism evidence="10 11">
    <name type="scientific">Holothuria leucospilota</name>
    <name type="common">Black long sea cucumber</name>
    <name type="synonym">Mertensiothuria leucospilota</name>
    <dbReference type="NCBI Taxonomy" id="206669"/>
    <lineage>
        <taxon>Eukaryota</taxon>
        <taxon>Metazoa</taxon>
        <taxon>Echinodermata</taxon>
        <taxon>Eleutherozoa</taxon>
        <taxon>Echinozoa</taxon>
        <taxon>Holothuroidea</taxon>
        <taxon>Aspidochirotacea</taxon>
        <taxon>Aspidochirotida</taxon>
        <taxon>Holothuriidae</taxon>
        <taxon>Holothuria</taxon>
    </lineage>
</organism>
<comment type="caution">
    <text evidence="5">Lacks conserved residue(s) required for the propagation of feature annotation.</text>
</comment>
<feature type="domain" description="SEA" evidence="8">
    <location>
        <begin position="488"/>
        <end position="619"/>
    </location>
</feature>
<feature type="disulfide bond" evidence="5">
    <location>
        <begin position="245"/>
        <end position="288"/>
    </location>
</feature>
<evidence type="ECO:0000256" key="1">
    <source>
        <dbReference type="ARBA" id="ARBA00004328"/>
    </source>
</evidence>
<evidence type="ECO:0000259" key="9">
    <source>
        <dbReference type="PROSITE" id="PS50923"/>
    </source>
</evidence>
<dbReference type="PANTHER" id="PTHR45785:SF2">
    <property type="entry name" value="COMPLEMENT FACTOR H-RELATED"/>
    <property type="match status" value="1"/>
</dbReference>
<feature type="disulfide bond" evidence="5">
    <location>
        <begin position="184"/>
        <end position="227"/>
    </location>
</feature>
<comment type="caution">
    <text evidence="10">The sequence shown here is derived from an EMBL/GenBank/DDBJ whole genome shotgun (WGS) entry which is preliminary data.</text>
</comment>
<evidence type="ECO:0000256" key="7">
    <source>
        <dbReference type="SAM" id="Phobius"/>
    </source>
</evidence>
<comment type="subcellular location">
    <subcellularLocation>
        <location evidence="1">Virion</location>
    </subcellularLocation>
</comment>
<keyword evidence="4 5" id="KW-1015">Disulfide bond</keyword>
<feature type="domain" description="Sushi" evidence="9">
    <location>
        <begin position="304"/>
        <end position="364"/>
    </location>
</feature>
<dbReference type="OrthoDB" id="406096at2759"/>
<keyword evidence="7" id="KW-1133">Transmembrane helix</keyword>
<feature type="domain" description="Sushi" evidence="9">
    <location>
        <begin position="1"/>
        <end position="57"/>
    </location>
</feature>
<dbReference type="AlphaFoldDB" id="A0A9Q1H4N9"/>
<evidence type="ECO:0000259" key="8">
    <source>
        <dbReference type="PROSITE" id="PS50024"/>
    </source>
</evidence>